<dbReference type="Pfam" id="PF02518">
    <property type="entry name" value="HATPase_c"/>
    <property type="match status" value="1"/>
</dbReference>
<proteinExistence type="predicted"/>
<evidence type="ECO:0000256" key="6">
    <source>
        <dbReference type="ARBA" id="ARBA00022777"/>
    </source>
</evidence>
<evidence type="ECO:0000256" key="8">
    <source>
        <dbReference type="ARBA" id="ARBA00023012"/>
    </source>
</evidence>
<keyword evidence="9" id="KW-0812">Transmembrane</keyword>
<evidence type="ECO:0000313" key="12">
    <source>
        <dbReference type="Proteomes" id="UP000617628"/>
    </source>
</evidence>
<dbReference type="Gene3D" id="3.30.565.10">
    <property type="entry name" value="Histidine kinase-like ATPase, C-terminal domain"/>
    <property type="match status" value="1"/>
</dbReference>
<keyword evidence="12" id="KW-1185">Reference proteome</keyword>
<dbReference type="GO" id="GO:0007234">
    <property type="term" value="P:osmosensory signaling via phosphorelay pathway"/>
    <property type="evidence" value="ECO:0007669"/>
    <property type="project" value="TreeGrafter"/>
</dbReference>
<dbReference type="PRINTS" id="PR00344">
    <property type="entry name" value="BCTRLSENSOR"/>
</dbReference>
<name>A0A934RYG2_9BACT</name>
<dbReference type="EMBL" id="JAENIL010000019">
    <property type="protein sequence ID" value="MBK1877559.1"/>
    <property type="molecule type" value="Genomic_DNA"/>
</dbReference>
<dbReference type="InterPro" id="IPR036097">
    <property type="entry name" value="HisK_dim/P_sf"/>
</dbReference>
<keyword evidence="3" id="KW-0597">Phosphoprotein</keyword>
<evidence type="ECO:0000256" key="5">
    <source>
        <dbReference type="ARBA" id="ARBA00022741"/>
    </source>
</evidence>
<dbReference type="GO" id="GO:0000155">
    <property type="term" value="F:phosphorelay sensor kinase activity"/>
    <property type="evidence" value="ECO:0007669"/>
    <property type="project" value="InterPro"/>
</dbReference>
<dbReference type="GO" id="GO:0005524">
    <property type="term" value="F:ATP binding"/>
    <property type="evidence" value="ECO:0007669"/>
    <property type="project" value="UniProtKB-KW"/>
</dbReference>
<dbReference type="AlphaFoldDB" id="A0A934RYG2"/>
<dbReference type="GO" id="GO:0000156">
    <property type="term" value="F:phosphorelay response regulator activity"/>
    <property type="evidence" value="ECO:0007669"/>
    <property type="project" value="TreeGrafter"/>
</dbReference>
<evidence type="ECO:0000256" key="4">
    <source>
        <dbReference type="ARBA" id="ARBA00022679"/>
    </source>
</evidence>
<dbReference type="Proteomes" id="UP000617628">
    <property type="component" value="Unassembled WGS sequence"/>
</dbReference>
<comment type="caution">
    <text evidence="11">The sequence shown here is derived from an EMBL/GenBank/DDBJ whole genome shotgun (WGS) entry which is preliminary data.</text>
</comment>
<keyword evidence="5" id="KW-0547">Nucleotide-binding</keyword>
<dbReference type="PANTHER" id="PTHR42878">
    <property type="entry name" value="TWO-COMPONENT HISTIDINE KINASE"/>
    <property type="match status" value="1"/>
</dbReference>
<feature type="domain" description="Histidine kinase" evidence="10">
    <location>
        <begin position="235"/>
        <end position="442"/>
    </location>
</feature>
<dbReference type="InterPro" id="IPR003661">
    <property type="entry name" value="HisK_dim/P_dom"/>
</dbReference>
<evidence type="ECO:0000256" key="7">
    <source>
        <dbReference type="ARBA" id="ARBA00022840"/>
    </source>
</evidence>
<keyword evidence="4" id="KW-0808">Transferase</keyword>
<feature type="transmembrane region" description="Helical" evidence="9">
    <location>
        <begin position="39"/>
        <end position="61"/>
    </location>
</feature>
<evidence type="ECO:0000256" key="9">
    <source>
        <dbReference type="SAM" id="Phobius"/>
    </source>
</evidence>
<feature type="transmembrane region" description="Helical" evidence="9">
    <location>
        <begin position="12"/>
        <end position="33"/>
    </location>
</feature>
<accession>A0A934RYG2</accession>
<dbReference type="RefSeq" id="WP_200355771.1">
    <property type="nucleotide sequence ID" value="NZ_JAENIL010000019.1"/>
</dbReference>
<keyword evidence="9" id="KW-1133">Transmembrane helix</keyword>
<dbReference type="InterPro" id="IPR036890">
    <property type="entry name" value="HATPase_C_sf"/>
</dbReference>
<evidence type="ECO:0000259" key="10">
    <source>
        <dbReference type="PROSITE" id="PS50109"/>
    </source>
</evidence>
<protein>
    <recommendedName>
        <fullName evidence="2">histidine kinase</fullName>
        <ecNumber evidence="2">2.7.13.3</ecNumber>
    </recommendedName>
</protein>
<keyword evidence="7" id="KW-0067">ATP-binding</keyword>
<dbReference type="SMART" id="SM00387">
    <property type="entry name" value="HATPase_c"/>
    <property type="match status" value="1"/>
</dbReference>
<dbReference type="InterPro" id="IPR005467">
    <property type="entry name" value="His_kinase_dom"/>
</dbReference>
<gene>
    <name evidence="11" type="ORF">JIN87_11820</name>
</gene>
<dbReference type="SUPFAM" id="SSF55874">
    <property type="entry name" value="ATPase domain of HSP90 chaperone/DNA topoisomerase II/histidine kinase"/>
    <property type="match status" value="1"/>
</dbReference>
<keyword evidence="9" id="KW-0472">Membrane</keyword>
<dbReference type="InterPro" id="IPR050351">
    <property type="entry name" value="BphY/WalK/GraS-like"/>
</dbReference>
<dbReference type="CDD" id="cd00082">
    <property type="entry name" value="HisKA"/>
    <property type="match status" value="1"/>
</dbReference>
<dbReference type="InterPro" id="IPR004358">
    <property type="entry name" value="Sig_transdc_His_kin-like_C"/>
</dbReference>
<organism evidence="11 12">
    <name type="scientific">Pelagicoccus mobilis</name>
    <dbReference type="NCBI Taxonomy" id="415221"/>
    <lineage>
        <taxon>Bacteria</taxon>
        <taxon>Pseudomonadati</taxon>
        <taxon>Verrucomicrobiota</taxon>
        <taxon>Opitutia</taxon>
        <taxon>Puniceicoccales</taxon>
        <taxon>Pelagicoccaceae</taxon>
        <taxon>Pelagicoccus</taxon>
    </lineage>
</organism>
<evidence type="ECO:0000256" key="2">
    <source>
        <dbReference type="ARBA" id="ARBA00012438"/>
    </source>
</evidence>
<evidence type="ECO:0000313" key="11">
    <source>
        <dbReference type="EMBL" id="MBK1877559.1"/>
    </source>
</evidence>
<keyword evidence="8" id="KW-0902">Two-component regulatory system</keyword>
<reference evidence="11" key="1">
    <citation type="submission" date="2021-01" db="EMBL/GenBank/DDBJ databases">
        <title>Modified the classification status of verrucomicrobia.</title>
        <authorList>
            <person name="Feng X."/>
        </authorList>
    </citation>
    <scope>NUCLEOTIDE SEQUENCE</scope>
    <source>
        <strain evidence="11">KCTC 13126</strain>
    </source>
</reference>
<dbReference type="EC" id="2.7.13.3" evidence="2"/>
<dbReference type="SUPFAM" id="SSF47384">
    <property type="entry name" value="Homodimeric domain of signal transducing histidine kinase"/>
    <property type="match status" value="1"/>
</dbReference>
<keyword evidence="6" id="KW-0418">Kinase</keyword>
<dbReference type="PANTHER" id="PTHR42878:SF7">
    <property type="entry name" value="SENSOR HISTIDINE KINASE GLRK"/>
    <property type="match status" value="1"/>
</dbReference>
<dbReference type="GO" id="GO:0030295">
    <property type="term" value="F:protein kinase activator activity"/>
    <property type="evidence" value="ECO:0007669"/>
    <property type="project" value="TreeGrafter"/>
</dbReference>
<dbReference type="PROSITE" id="PS50109">
    <property type="entry name" value="HIS_KIN"/>
    <property type="match status" value="1"/>
</dbReference>
<evidence type="ECO:0000256" key="3">
    <source>
        <dbReference type="ARBA" id="ARBA00022553"/>
    </source>
</evidence>
<comment type="catalytic activity">
    <reaction evidence="1">
        <text>ATP + protein L-histidine = ADP + protein N-phospho-L-histidine.</text>
        <dbReference type="EC" id="2.7.13.3"/>
    </reaction>
</comment>
<sequence length="442" mass="50008">MNSLKKMTNHSKVMWLCLLSGFPGLIFMLVTFFREDYSMLSISTIVVVVSAVYLFCFVYLYKLVVHPWQVMANVISAFKERDFTLRIKYSNVDDPLELSFLELNSLADCLQNQRMDVIETHELLSKILQEVEAAVFCFDEEENLKMANEFGRELFACEGDAPLSGTASELNLKPFLREALQSSHEIEFPGRKSRWLVKRSIYREGGMPHTMLLVADLQGPLREEELDAWKKLIRVLGHELNNSMTPLRSMADSLKRIVRRDPLPDEWREDVCGGLSVIERRVESLSRFVTGYSQLARLPAPQLEPFFLKDLLERVTTFESRCKVDLEFGPEVELSGDESQLELVITNLLKNAAEALEGRDGVTSVGWDLVDEEAVIRIKDEGHGLAGEDNIFVPFFSTKAQGSGIGLFLSRQIVEAHHGRLTLENRTDRAGCVATIALPVGL</sequence>
<dbReference type="InterPro" id="IPR003594">
    <property type="entry name" value="HATPase_dom"/>
</dbReference>
<evidence type="ECO:0000256" key="1">
    <source>
        <dbReference type="ARBA" id="ARBA00000085"/>
    </source>
</evidence>